<keyword evidence="2" id="KW-0732">Signal</keyword>
<keyword evidence="4" id="KW-1185">Reference proteome</keyword>
<feature type="signal peptide" evidence="2">
    <location>
        <begin position="1"/>
        <end position="18"/>
    </location>
</feature>
<feature type="transmembrane region" description="Helical" evidence="1">
    <location>
        <begin position="82"/>
        <end position="103"/>
    </location>
</feature>
<feature type="chain" id="PRO_5004929510" evidence="2">
    <location>
        <begin position="19"/>
        <end position="234"/>
    </location>
</feature>
<name>W9SKV0_9ROSA</name>
<accession>W9SKV0</accession>
<evidence type="ECO:0000313" key="4">
    <source>
        <dbReference type="Proteomes" id="UP000030645"/>
    </source>
</evidence>
<protein>
    <submittedName>
        <fullName evidence="3">Uncharacterized protein</fullName>
    </submittedName>
</protein>
<evidence type="ECO:0000256" key="2">
    <source>
        <dbReference type="SAM" id="SignalP"/>
    </source>
</evidence>
<dbReference type="InterPro" id="IPR036259">
    <property type="entry name" value="MFS_trans_sf"/>
</dbReference>
<reference evidence="4" key="1">
    <citation type="submission" date="2013-01" db="EMBL/GenBank/DDBJ databases">
        <title>Draft Genome Sequence of a Mulberry Tree, Morus notabilis C.K. Schneid.</title>
        <authorList>
            <person name="He N."/>
            <person name="Zhao S."/>
        </authorList>
    </citation>
    <scope>NUCLEOTIDE SEQUENCE</scope>
</reference>
<gene>
    <name evidence="3" type="ORF">L484_011202</name>
</gene>
<organism evidence="3 4">
    <name type="scientific">Morus notabilis</name>
    <dbReference type="NCBI Taxonomy" id="981085"/>
    <lineage>
        <taxon>Eukaryota</taxon>
        <taxon>Viridiplantae</taxon>
        <taxon>Streptophyta</taxon>
        <taxon>Embryophyta</taxon>
        <taxon>Tracheophyta</taxon>
        <taxon>Spermatophyta</taxon>
        <taxon>Magnoliopsida</taxon>
        <taxon>eudicotyledons</taxon>
        <taxon>Gunneridae</taxon>
        <taxon>Pentapetalae</taxon>
        <taxon>rosids</taxon>
        <taxon>fabids</taxon>
        <taxon>Rosales</taxon>
        <taxon>Moraceae</taxon>
        <taxon>Moreae</taxon>
        <taxon>Morus</taxon>
    </lineage>
</organism>
<evidence type="ECO:0000256" key="1">
    <source>
        <dbReference type="SAM" id="Phobius"/>
    </source>
</evidence>
<dbReference type="eggNOG" id="KOG1237">
    <property type="taxonomic scope" value="Eukaryota"/>
</dbReference>
<dbReference type="PANTHER" id="PTHR11654">
    <property type="entry name" value="OLIGOPEPTIDE TRANSPORTER-RELATED"/>
    <property type="match status" value="1"/>
</dbReference>
<feature type="transmembrane region" description="Helical" evidence="1">
    <location>
        <begin position="209"/>
        <end position="229"/>
    </location>
</feature>
<proteinExistence type="predicted"/>
<keyword evidence="1" id="KW-1133">Transmembrane helix</keyword>
<dbReference type="AlphaFoldDB" id="W9SKV0"/>
<dbReference type="Gene3D" id="1.20.1250.20">
    <property type="entry name" value="MFS general substrate transporter like domains"/>
    <property type="match status" value="2"/>
</dbReference>
<keyword evidence="1" id="KW-0812">Transmembrane</keyword>
<dbReference type="EMBL" id="KE346335">
    <property type="protein sequence ID" value="EXC33225.1"/>
    <property type="molecule type" value="Genomic_DNA"/>
</dbReference>
<sequence length="234" mass="26234">MLALWLFPQLVLVGIGEAFHFPGQVGLYYHEFPVSLRNTAAAMASLTFAIAFYLSSALIDLIRRVTRWLPDDINKRRLDNVYWLLFVVGALNFGYFLVCANLYKYQNNAHKERDTSNSGSDILNPSPSPNHHFHIPHSNWPPPLLQVAEADSPFASPHQRIGLGHVLNILSMVVSALVESERPKAFHFPGQVFLYYQEFPVSFKNTATAMVSMVIGIAFYLSTALINIVRGITG</sequence>
<dbReference type="Proteomes" id="UP000030645">
    <property type="component" value="Unassembled WGS sequence"/>
</dbReference>
<evidence type="ECO:0000313" key="3">
    <source>
        <dbReference type="EMBL" id="EXC33225.1"/>
    </source>
</evidence>
<keyword evidence="1" id="KW-0472">Membrane</keyword>
<dbReference type="SUPFAM" id="SSF103473">
    <property type="entry name" value="MFS general substrate transporter"/>
    <property type="match status" value="1"/>
</dbReference>
<feature type="transmembrane region" description="Helical" evidence="1">
    <location>
        <begin position="42"/>
        <end position="62"/>
    </location>
</feature>